<feature type="domain" description="Nephrocystin 3-like N-terminal" evidence="4">
    <location>
        <begin position="22"/>
        <end position="69"/>
    </location>
</feature>
<dbReference type="Pfam" id="PF24883">
    <property type="entry name" value="NPHP3_N"/>
    <property type="match status" value="1"/>
</dbReference>
<dbReference type="PROSITE" id="PS00678">
    <property type="entry name" value="WD_REPEATS_1"/>
    <property type="match status" value="5"/>
</dbReference>
<feature type="repeat" description="WD" evidence="3">
    <location>
        <begin position="820"/>
        <end position="861"/>
    </location>
</feature>
<dbReference type="InterPro" id="IPR036322">
    <property type="entry name" value="WD40_repeat_dom_sf"/>
</dbReference>
<dbReference type="PANTHER" id="PTHR19879:SF9">
    <property type="entry name" value="TRANSCRIPTION INITIATION FACTOR TFIID SUBUNIT 5"/>
    <property type="match status" value="1"/>
</dbReference>
<dbReference type="CDD" id="cd00200">
    <property type="entry name" value="WD40"/>
    <property type="match status" value="2"/>
</dbReference>
<feature type="repeat" description="WD" evidence="3">
    <location>
        <begin position="777"/>
        <end position="818"/>
    </location>
</feature>
<dbReference type="InParanoid" id="A0A0C3FRZ6"/>
<dbReference type="InterPro" id="IPR019775">
    <property type="entry name" value="WD40_repeat_CS"/>
</dbReference>
<feature type="repeat" description="WD" evidence="3">
    <location>
        <begin position="560"/>
        <end position="592"/>
    </location>
</feature>
<dbReference type="SMART" id="SM00320">
    <property type="entry name" value="WD40"/>
    <property type="match status" value="12"/>
</dbReference>
<proteinExistence type="predicted"/>
<dbReference type="Gene3D" id="2.130.10.10">
    <property type="entry name" value="YVTN repeat-like/Quinoprotein amine dehydrogenase"/>
    <property type="match status" value="5"/>
</dbReference>
<feature type="repeat" description="WD" evidence="3">
    <location>
        <begin position="731"/>
        <end position="763"/>
    </location>
</feature>
<feature type="repeat" description="WD" evidence="3">
    <location>
        <begin position="688"/>
        <end position="719"/>
    </location>
</feature>
<reference evidence="5 6" key="1">
    <citation type="submission" date="2014-04" db="EMBL/GenBank/DDBJ databases">
        <authorList>
            <consortium name="DOE Joint Genome Institute"/>
            <person name="Kuo A."/>
            <person name="Tarkka M."/>
            <person name="Buscot F."/>
            <person name="Kohler A."/>
            <person name="Nagy L.G."/>
            <person name="Floudas D."/>
            <person name="Copeland A."/>
            <person name="Barry K.W."/>
            <person name="Cichocki N."/>
            <person name="Veneault-Fourrey C."/>
            <person name="LaButti K."/>
            <person name="Lindquist E.A."/>
            <person name="Lipzen A."/>
            <person name="Lundell T."/>
            <person name="Morin E."/>
            <person name="Murat C."/>
            <person name="Sun H."/>
            <person name="Tunlid A."/>
            <person name="Henrissat B."/>
            <person name="Grigoriev I.V."/>
            <person name="Hibbett D.S."/>
            <person name="Martin F."/>
            <person name="Nordberg H.P."/>
            <person name="Cantor M.N."/>
            <person name="Hua S.X."/>
        </authorList>
    </citation>
    <scope>NUCLEOTIDE SEQUENCE [LARGE SCALE GENOMIC DNA]</scope>
    <source>
        <strain evidence="5 6">F 1598</strain>
    </source>
</reference>
<feature type="repeat" description="WD" evidence="3">
    <location>
        <begin position="645"/>
        <end position="686"/>
    </location>
</feature>
<dbReference type="PROSITE" id="PS50294">
    <property type="entry name" value="WD_REPEATS_REGION"/>
    <property type="match status" value="11"/>
</dbReference>
<feature type="repeat" description="WD" evidence="3">
    <location>
        <begin position="603"/>
        <end position="635"/>
    </location>
</feature>
<dbReference type="InterPro" id="IPR056884">
    <property type="entry name" value="NPHP3-like_N"/>
</dbReference>
<dbReference type="PRINTS" id="PR00320">
    <property type="entry name" value="GPROTEINBRPT"/>
</dbReference>
<evidence type="ECO:0000256" key="1">
    <source>
        <dbReference type="ARBA" id="ARBA00022574"/>
    </source>
</evidence>
<keyword evidence="2" id="KW-0677">Repeat</keyword>
<dbReference type="HOGENOM" id="CLU_000288_6_3_1"/>
<dbReference type="PROSITE" id="PS50082">
    <property type="entry name" value="WD_REPEATS_2"/>
    <property type="match status" value="11"/>
</dbReference>
<evidence type="ECO:0000256" key="2">
    <source>
        <dbReference type="ARBA" id="ARBA00022737"/>
    </source>
</evidence>
<evidence type="ECO:0000256" key="3">
    <source>
        <dbReference type="PROSITE-ProRule" id="PRU00221"/>
    </source>
</evidence>
<feature type="repeat" description="WD" evidence="3">
    <location>
        <begin position="517"/>
        <end position="558"/>
    </location>
</feature>
<dbReference type="InterPro" id="IPR001680">
    <property type="entry name" value="WD40_rpt"/>
</dbReference>
<sequence>MSPLRLQFMKLIIEPLSAIEGSLTTAPLILILDALDECGTATQRKSLLAMLAAESHNLPSVLRILITSRSEFDICRAFESRVHVLAHELDVTSEANAKDISEYLRDRMADICKENIYLGLGEGWPGEHNIQRLVRRARGLFMWASTASTFIDKHDPTKYLNILLEEDKNSGAESALDALYRTALESSGKWDDADFVDDFRSILGIILVARNPLSHSDIDGLLGLDKPRPSMHSDIDGLLGPDKPRLSMHTISRLACVLGQSPTVRVLHPSFADFLMDRGRCGRDVWHVDRDTHNFRLAVKCIERLDGTLKENICGLTLGPSNARGELPQDLAYACLFWIEHICMVTDDVSVTDNEVSITKRLDDFLHRHLLHWLEAMSILKRSRKTITLLDSLYGWVKNHCPHQSDLSELVYDGFRLAQMFINSIEEHPLLVYSTALPFSPLRSRLYRTFHESLTVPHIVGGFQQSWSPLLLVLSGHQNAISSVAISKDGTRIASGSYDNTIRIWDITSGAETLPFLQGHTSYVYSVAFSPNGKHVVSGSDDATLRLWDVTTGATASQPFVGHEGAVTSVMFSPDGSCIVSGSVDKTIRVWDGAVGGRIIHTLYGHKDCVSSVSMTLDGLRILSGSKDGTIRVWDRVLGRELLVWQAHDQPILSIHVSPDGRCIASGSTDASICLWDAFSGEKLLGSLLGHKRSVSSVAFSPDGRYIISGSEDMTMCMWFTSSGKVFAGPVAGHDRYVSSITFSPDGKRIVSGSRDKTIRIWDTASFCTGSCLPQAAQGHRECIFGLVFSPSGTHIVSGSADKTVCVWDTASGKLAFPPMRGHDDYVMVVSFSSDGNHIVSGSQDGIIHIWDASCGTAVQGPLRGHDDCVSSLHFTSDGKQIISGSLDRTIRVWDVSSGMECYGPLQGHQGPISSIALSQDGKWIVSGSSDKTVRAWNVTLRVEAYPPLVVEHTPSVNFSSDGTQILAYSNKYVHVWDALKGTCISKVKQTEFLRHKQPVSISASGWVMDFQTDKIICKLPELVTRHSISYPVVYKEAMALGFNNGQLLIIQFPGLTGG</sequence>
<organism evidence="5 6">
    <name type="scientific">Piloderma croceum (strain F 1598)</name>
    <dbReference type="NCBI Taxonomy" id="765440"/>
    <lineage>
        <taxon>Eukaryota</taxon>
        <taxon>Fungi</taxon>
        <taxon>Dikarya</taxon>
        <taxon>Basidiomycota</taxon>
        <taxon>Agaricomycotina</taxon>
        <taxon>Agaricomycetes</taxon>
        <taxon>Agaricomycetidae</taxon>
        <taxon>Atheliales</taxon>
        <taxon>Atheliaceae</taxon>
        <taxon>Piloderma</taxon>
    </lineage>
</organism>
<dbReference type="EMBL" id="KN832981">
    <property type="protein sequence ID" value="KIM86740.1"/>
    <property type="molecule type" value="Genomic_DNA"/>
</dbReference>
<name>A0A0C3FRZ6_PILCF</name>
<dbReference type="Pfam" id="PF00400">
    <property type="entry name" value="WD40"/>
    <property type="match status" value="11"/>
</dbReference>
<dbReference type="STRING" id="765440.A0A0C3FRZ6"/>
<reference evidence="6" key="2">
    <citation type="submission" date="2015-01" db="EMBL/GenBank/DDBJ databases">
        <title>Evolutionary Origins and Diversification of the Mycorrhizal Mutualists.</title>
        <authorList>
            <consortium name="DOE Joint Genome Institute"/>
            <consortium name="Mycorrhizal Genomics Consortium"/>
            <person name="Kohler A."/>
            <person name="Kuo A."/>
            <person name="Nagy L.G."/>
            <person name="Floudas D."/>
            <person name="Copeland A."/>
            <person name="Barry K.W."/>
            <person name="Cichocki N."/>
            <person name="Veneault-Fourrey C."/>
            <person name="LaButti K."/>
            <person name="Lindquist E.A."/>
            <person name="Lipzen A."/>
            <person name="Lundell T."/>
            <person name="Morin E."/>
            <person name="Murat C."/>
            <person name="Riley R."/>
            <person name="Ohm R."/>
            <person name="Sun H."/>
            <person name="Tunlid A."/>
            <person name="Henrissat B."/>
            <person name="Grigoriev I.V."/>
            <person name="Hibbett D.S."/>
            <person name="Martin F."/>
        </authorList>
    </citation>
    <scope>NUCLEOTIDE SEQUENCE [LARGE SCALE GENOMIC DNA]</scope>
    <source>
        <strain evidence="6">F 1598</strain>
    </source>
</reference>
<dbReference type="InterPro" id="IPR015943">
    <property type="entry name" value="WD40/YVTN_repeat-like_dom_sf"/>
</dbReference>
<dbReference type="SUPFAM" id="SSF50978">
    <property type="entry name" value="WD40 repeat-like"/>
    <property type="match status" value="2"/>
</dbReference>
<dbReference type="PANTHER" id="PTHR19879">
    <property type="entry name" value="TRANSCRIPTION INITIATION FACTOR TFIID"/>
    <property type="match status" value="1"/>
</dbReference>
<feature type="repeat" description="WD" evidence="3">
    <location>
        <begin position="863"/>
        <end position="899"/>
    </location>
</feature>
<feature type="repeat" description="WD" evidence="3">
    <location>
        <begin position="474"/>
        <end position="515"/>
    </location>
</feature>
<dbReference type="Proteomes" id="UP000054166">
    <property type="component" value="Unassembled WGS sequence"/>
</dbReference>
<evidence type="ECO:0000313" key="6">
    <source>
        <dbReference type="Proteomes" id="UP000054166"/>
    </source>
</evidence>
<dbReference type="InterPro" id="IPR020472">
    <property type="entry name" value="WD40_PAC1"/>
</dbReference>
<gene>
    <name evidence="5" type="ORF">PILCRDRAFT_64680</name>
</gene>
<keyword evidence="6" id="KW-1185">Reference proteome</keyword>
<evidence type="ECO:0000259" key="4">
    <source>
        <dbReference type="Pfam" id="PF24883"/>
    </source>
</evidence>
<accession>A0A0C3FRZ6</accession>
<protein>
    <recommendedName>
        <fullName evidence="4">Nephrocystin 3-like N-terminal domain-containing protein</fullName>
    </recommendedName>
</protein>
<dbReference type="OrthoDB" id="6262491at2759"/>
<feature type="repeat" description="WD" evidence="3">
    <location>
        <begin position="906"/>
        <end position="939"/>
    </location>
</feature>
<keyword evidence="1 3" id="KW-0853">WD repeat</keyword>
<dbReference type="AlphaFoldDB" id="A0A0C3FRZ6"/>
<evidence type="ECO:0000313" key="5">
    <source>
        <dbReference type="EMBL" id="KIM86740.1"/>
    </source>
</evidence>